<organism evidence="2 3">
    <name type="scientific">Lepraria neglecta</name>
    <dbReference type="NCBI Taxonomy" id="209136"/>
    <lineage>
        <taxon>Eukaryota</taxon>
        <taxon>Fungi</taxon>
        <taxon>Dikarya</taxon>
        <taxon>Ascomycota</taxon>
        <taxon>Pezizomycotina</taxon>
        <taxon>Lecanoromycetes</taxon>
        <taxon>OSLEUM clade</taxon>
        <taxon>Lecanoromycetidae</taxon>
        <taxon>Lecanorales</taxon>
        <taxon>Lecanorineae</taxon>
        <taxon>Stereocaulaceae</taxon>
        <taxon>Lepraria</taxon>
    </lineage>
</organism>
<proteinExistence type="predicted"/>
<sequence>MSGTNPFRRKNTGEQSFNSPAAPVNNAFSEKSEARIPPIDTDIPRAAKTKTGKTVRIISPHSATSEDEHGMPGGFFPPSRILTSPPPNTASFNIPEDGSPADPFSTESDGGASTEEEESMRQNTLSNSGNSISNLQGTKAVPANPFAKTLASLNTESQPGPAGSRTEQRASEAETSTARPHYDVDDFKRLLLKGEKNVSGPSPAIPPPVSFQGQHGVGDSSSNTDTSSISRQSIFEPTSGPALQESPRSSHEGSPMDEERQQLVGSPPPTSGKIKPAAPKPRHGKLVKTNAPQTVSFEDPTLSFSSSTASTTLAASPTPKLPGTPGGVEKPLAVLPDALDPIQTADSANTSTETSKRNSYSATSDIQASPTPQKRNPPAPPLSRRHSLRPKPFATSERSTPISEEGSQDSFPLSQSPPTTTSKVPPPPPPRRNGQVRSGSPSSISTTTSATAIQSQPRDDDPPTKSTKTRAPTPPNRSPSLSAIKRQSTQPFSGSTAMAAPPPPPPPPPRRRGSSASNYSYNPSRLSGNYSTTITERMRSDSNASSISQLPLSSPTASNIENRDVLADLSALQREVDELRGKFGSG</sequence>
<dbReference type="EMBL" id="JASNWA010000007">
    <property type="protein sequence ID" value="KAK3173355.1"/>
    <property type="molecule type" value="Genomic_DNA"/>
</dbReference>
<evidence type="ECO:0000256" key="1">
    <source>
        <dbReference type="SAM" id="MobiDB-lite"/>
    </source>
</evidence>
<feature type="compositionally biased region" description="Polar residues" evidence="1">
    <location>
        <begin position="121"/>
        <end position="137"/>
    </location>
</feature>
<reference evidence="2" key="1">
    <citation type="submission" date="2022-11" db="EMBL/GenBank/DDBJ databases">
        <title>Chromosomal genome sequence assembly and mating type (MAT) locus characterization of the leprose asexual lichenized fungus Lepraria neglecta (Nyl.) Erichsen.</title>
        <authorList>
            <person name="Allen J.L."/>
            <person name="Pfeffer B."/>
        </authorList>
    </citation>
    <scope>NUCLEOTIDE SEQUENCE</scope>
    <source>
        <strain evidence="2">Allen 5258</strain>
    </source>
</reference>
<feature type="compositionally biased region" description="Low complexity" evidence="1">
    <location>
        <begin position="440"/>
        <end position="456"/>
    </location>
</feature>
<feature type="compositionally biased region" description="Polar residues" evidence="1">
    <location>
        <begin position="514"/>
        <end position="557"/>
    </location>
</feature>
<feature type="compositionally biased region" description="Polar residues" evidence="1">
    <location>
        <begin position="478"/>
        <end position="496"/>
    </location>
</feature>
<feature type="compositionally biased region" description="Low complexity" evidence="1">
    <location>
        <begin position="300"/>
        <end position="318"/>
    </location>
</feature>
<accession>A0AAD9Z8H3</accession>
<evidence type="ECO:0000313" key="2">
    <source>
        <dbReference type="EMBL" id="KAK3173355.1"/>
    </source>
</evidence>
<comment type="caution">
    <text evidence="2">The sequence shown here is derived from an EMBL/GenBank/DDBJ whole genome shotgun (WGS) entry which is preliminary data.</text>
</comment>
<feature type="region of interest" description="Disordered" evidence="1">
    <location>
        <begin position="1"/>
        <end position="557"/>
    </location>
</feature>
<protein>
    <submittedName>
        <fullName evidence="2">Uncharacterized protein</fullName>
    </submittedName>
</protein>
<dbReference type="Proteomes" id="UP001276659">
    <property type="component" value="Unassembled WGS sequence"/>
</dbReference>
<dbReference type="AlphaFoldDB" id="A0AAD9Z8H3"/>
<gene>
    <name evidence="2" type="ORF">OEA41_006684</name>
</gene>
<name>A0AAD9Z8H3_9LECA</name>
<feature type="compositionally biased region" description="Low complexity" evidence="1">
    <location>
        <begin position="414"/>
        <end position="423"/>
    </location>
</feature>
<evidence type="ECO:0000313" key="3">
    <source>
        <dbReference type="Proteomes" id="UP001276659"/>
    </source>
</evidence>
<feature type="compositionally biased region" description="Low complexity" evidence="1">
    <location>
        <begin position="219"/>
        <end position="233"/>
    </location>
</feature>
<feature type="compositionally biased region" description="Polar residues" evidence="1">
    <location>
        <begin position="344"/>
        <end position="374"/>
    </location>
</feature>
<keyword evidence="3" id="KW-1185">Reference proteome</keyword>
<feature type="compositionally biased region" description="Basic and acidic residues" evidence="1">
    <location>
        <begin position="180"/>
        <end position="196"/>
    </location>
</feature>